<evidence type="ECO:0000313" key="3">
    <source>
        <dbReference type="Proteomes" id="UP001595692"/>
    </source>
</evidence>
<evidence type="ECO:0008006" key="4">
    <source>
        <dbReference type="Google" id="ProtNLM"/>
    </source>
</evidence>
<evidence type="ECO:0000313" key="2">
    <source>
        <dbReference type="EMBL" id="MFC3914691.1"/>
    </source>
</evidence>
<accession>A0ABV8CSC1</accession>
<keyword evidence="3" id="KW-1185">Reference proteome</keyword>
<reference evidence="3" key="1">
    <citation type="journal article" date="2019" name="Int. J. Syst. Evol. Microbiol.">
        <title>The Global Catalogue of Microorganisms (GCM) 10K type strain sequencing project: providing services to taxonomists for standard genome sequencing and annotation.</title>
        <authorList>
            <consortium name="The Broad Institute Genomics Platform"/>
            <consortium name="The Broad Institute Genome Sequencing Center for Infectious Disease"/>
            <person name="Wu L."/>
            <person name="Ma J."/>
        </authorList>
    </citation>
    <scope>NUCLEOTIDE SEQUENCE [LARGE SCALE GENOMIC DNA]</scope>
    <source>
        <strain evidence="3">CCUG 54939</strain>
    </source>
</reference>
<protein>
    <recommendedName>
        <fullName evidence="4">Secreted protein</fullName>
    </recommendedName>
</protein>
<feature type="chain" id="PRO_5045297939" description="Secreted protein" evidence="1">
    <location>
        <begin position="22"/>
        <end position="122"/>
    </location>
</feature>
<comment type="caution">
    <text evidence="2">The sequence shown here is derived from an EMBL/GenBank/DDBJ whole genome shotgun (WGS) entry which is preliminary data.</text>
</comment>
<dbReference type="RefSeq" id="WP_377153868.1">
    <property type="nucleotide sequence ID" value="NZ_JBHSAF010000014.1"/>
</dbReference>
<sequence>MLKTVFICLTMSLGAITTAHANPGQDAKDCLSATNGNEKVVFHNACDERIFVLWCGALKYSNKGCGDGPDGGFYTHSNNIDPGQDYEIDVTGEYNYASCRGGIDFGNSKYKDFPDGSYQCLQ</sequence>
<dbReference type="EMBL" id="JBHSAF010000014">
    <property type="protein sequence ID" value="MFC3914691.1"/>
    <property type="molecule type" value="Genomic_DNA"/>
</dbReference>
<evidence type="ECO:0000256" key="1">
    <source>
        <dbReference type="SAM" id="SignalP"/>
    </source>
</evidence>
<gene>
    <name evidence="2" type="ORF">ACFOSS_14675</name>
</gene>
<dbReference type="Proteomes" id="UP001595692">
    <property type="component" value="Unassembled WGS sequence"/>
</dbReference>
<organism evidence="2 3">
    <name type="scientific">Pseudaeromonas sharmana</name>
    <dbReference type="NCBI Taxonomy" id="328412"/>
    <lineage>
        <taxon>Bacteria</taxon>
        <taxon>Pseudomonadati</taxon>
        <taxon>Pseudomonadota</taxon>
        <taxon>Gammaproteobacteria</taxon>
        <taxon>Aeromonadales</taxon>
        <taxon>Aeromonadaceae</taxon>
        <taxon>Pseudaeromonas</taxon>
    </lineage>
</organism>
<keyword evidence="1" id="KW-0732">Signal</keyword>
<proteinExistence type="predicted"/>
<name>A0ABV8CSC1_9GAMM</name>
<feature type="signal peptide" evidence="1">
    <location>
        <begin position="1"/>
        <end position="21"/>
    </location>
</feature>